<dbReference type="InterPro" id="IPR019219">
    <property type="entry name" value="DUF2130"/>
</dbReference>
<evidence type="ECO:0008006" key="4">
    <source>
        <dbReference type="Google" id="ProtNLM"/>
    </source>
</evidence>
<evidence type="ECO:0000256" key="1">
    <source>
        <dbReference type="SAM" id="Coils"/>
    </source>
</evidence>
<protein>
    <recommendedName>
        <fullName evidence="4">DUF2130 domain-containing protein</fullName>
    </recommendedName>
</protein>
<gene>
    <name evidence="2" type="ORF">CAMGR0001_0466</name>
</gene>
<dbReference type="RefSeq" id="WP_005871181.1">
    <property type="nucleotide sequence ID" value="NZ_ACYG01000024.1"/>
</dbReference>
<comment type="caution">
    <text evidence="2">The sequence shown here is derived from an EMBL/GenBank/DDBJ whole genome shotgun (WGS) entry which is preliminary data.</text>
</comment>
<dbReference type="EMBL" id="ACYG01000024">
    <property type="protein sequence ID" value="EEV17635.1"/>
    <property type="molecule type" value="Genomic_DNA"/>
</dbReference>
<feature type="coiled-coil region" evidence="1">
    <location>
        <begin position="109"/>
        <end position="198"/>
    </location>
</feature>
<reference evidence="2 3" key="1">
    <citation type="submission" date="2009-07" db="EMBL/GenBank/DDBJ databases">
        <authorList>
            <person name="Madupu R."/>
            <person name="Sebastian Y."/>
            <person name="Durkin A.S."/>
            <person name="Torralba M."/>
            <person name="Methe B."/>
            <person name="Sutton G.G."/>
            <person name="Strausberg R.L."/>
            <person name="Nelson K.E."/>
        </authorList>
    </citation>
    <scope>NUCLEOTIDE SEQUENCE [LARGE SCALE GENOMIC DNA]</scope>
    <source>
        <strain evidence="2 3">RM3268</strain>
    </source>
</reference>
<keyword evidence="3" id="KW-1185">Reference proteome</keyword>
<dbReference type="eggNOG" id="COG4487">
    <property type="taxonomic scope" value="Bacteria"/>
</dbReference>
<name>C8PHM1_9BACT</name>
<evidence type="ECO:0000313" key="2">
    <source>
        <dbReference type="EMBL" id="EEV17635.1"/>
    </source>
</evidence>
<proteinExistence type="predicted"/>
<evidence type="ECO:0000313" key="3">
    <source>
        <dbReference type="Proteomes" id="UP000005709"/>
    </source>
</evidence>
<dbReference type="Pfam" id="PF09903">
    <property type="entry name" value="DUF2130"/>
    <property type="match status" value="1"/>
</dbReference>
<sequence>MANVKCPHCGSLIDIDEALQRDIKAKFEDEILQQKRKWQQQQNEATLKFEAEIAAKREEYAKHLAQLQAKENAFEQRVKAATDSALNSEREKILALAKSQIESENAAKFEILQKELQEKSQRISELNLIKAEMEAQKRKFSELEAENKAKSEIELTNRVNQERERLSKQISQENELKFRQKDEQIQSLIGQINELKRRSEVGSQQLQGEVQELALQEYLRLNFPLDEIDEVKKGARGADCVQIVHTREFVGCGKILYESKRTKSFEPKWIDKLKDDMIGEGAQIGVIVTEQMPPHSPRLHQAPSDASIWICSFEEFKGLCAVLREHVVALAFAKRSGQNQDSKTAMLYDYLTSPEFANQIKTIVSAFVGMQESLNKERNAMERIWKQREKQIARARDGAIAMHASIRSIAGSGVAQLEDVDEILSLEAIATEGEADTLQNQDGDETP</sequence>
<dbReference type="Proteomes" id="UP000005709">
    <property type="component" value="Unassembled WGS sequence"/>
</dbReference>
<dbReference type="AlphaFoldDB" id="C8PHM1"/>
<keyword evidence="1" id="KW-0175">Coiled coil</keyword>
<dbReference type="STRING" id="824.CGRAC_1870"/>
<accession>C8PHM1</accession>
<dbReference type="OrthoDB" id="9765972at2"/>
<feature type="coiled-coil region" evidence="1">
    <location>
        <begin position="24"/>
        <end position="84"/>
    </location>
</feature>
<organism evidence="2 3">
    <name type="scientific">Campylobacter gracilis RM3268</name>
    <dbReference type="NCBI Taxonomy" id="553220"/>
    <lineage>
        <taxon>Bacteria</taxon>
        <taxon>Pseudomonadati</taxon>
        <taxon>Campylobacterota</taxon>
        <taxon>Epsilonproteobacteria</taxon>
        <taxon>Campylobacterales</taxon>
        <taxon>Campylobacteraceae</taxon>
        <taxon>Campylobacter</taxon>
    </lineage>
</organism>